<evidence type="ECO:0000313" key="2">
    <source>
        <dbReference type="EMBL" id="GJN36440.1"/>
    </source>
</evidence>
<feature type="region of interest" description="Disordered" evidence="1">
    <location>
        <begin position="1"/>
        <end position="141"/>
    </location>
</feature>
<feature type="compositionally biased region" description="Basic residues" evidence="1">
    <location>
        <begin position="83"/>
        <end position="96"/>
    </location>
</feature>
<gene>
    <name evidence="3" type="primary">gb25344</name>
    <name evidence="2" type="synonym">gb25299</name>
    <name evidence="2" type="ORF">PR202_gb25299</name>
    <name evidence="3" type="ORF">PR202_gb25344</name>
</gene>
<evidence type="ECO:0000313" key="4">
    <source>
        <dbReference type="Proteomes" id="UP001054889"/>
    </source>
</evidence>
<keyword evidence="4" id="KW-1185">Reference proteome</keyword>
<feature type="compositionally biased region" description="Basic residues" evidence="1">
    <location>
        <begin position="55"/>
        <end position="68"/>
    </location>
</feature>
<feature type="region of interest" description="Disordered" evidence="1">
    <location>
        <begin position="238"/>
        <end position="259"/>
    </location>
</feature>
<accession>A0AAV5FNP5</accession>
<dbReference type="Proteomes" id="UP001054889">
    <property type="component" value="Unassembled WGS sequence"/>
</dbReference>
<dbReference type="EMBL" id="BQKI01000089">
    <property type="protein sequence ID" value="GJN36483.1"/>
    <property type="molecule type" value="Genomic_DNA"/>
</dbReference>
<name>A0AAV5FNP5_ELECO</name>
<protein>
    <submittedName>
        <fullName evidence="3">Uncharacterized protein</fullName>
    </submittedName>
</protein>
<feature type="compositionally biased region" description="Low complexity" evidence="1">
    <location>
        <begin position="38"/>
        <end position="54"/>
    </location>
</feature>
<reference evidence="3" key="1">
    <citation type="journal article" date="2018" name="DNA Res.">
        <title>Multiple hybrid de novo genome assembly of finger millet, an orphan allotetraploid crop.</title>
        <authorList>
            <person name="Hatakeyama M."/>
            <person name="Aluri S."/>
            <person name="Balachadran M.T."/>
            <person name="Sivarajan S.R."/>
            <person name="Patrignani A."/>
            <person name="Gruter S."/>
            <person name="Poveda L."/>
            <person name="Shimizu-Inatsugi R."/>
            <person name="Baeten J."/>
            <person name="Francoijs K.J."/>
            <person name="Nataraja K.N."/>
            <person name="Reddy Y.A.N."/>
            <person name="Phadnis S."/>
            <person name="Ravikumar R.L."/>
            <person name="Schlapbach R."/>
            <person name="Sreeman S.M."/>
            <person name="Shimizu K.K."/>
        </authorList>
    </citation>
    <scope>NUCLEOTIDE SEQUENCE</scope>
</reference>
<dbReference type="AlphaFoldDB" id="A0AAV5FNP5"/>
<evidence type="ECO:0000256" key="1">
    <source>
        <dbReference type="SAM" id="MobiDB-lite"/>
    </source>
</evidence>
<reference evidence="3" key="2">
    <citation type="submission" date="2021-12" db="EMBL/GenBank/DDBJ databases">
        <title>Resequencing data analysis of finger millet.</title>
        <authorList>
            <person name="Hatakeyama M."/>
            <person name="Aluri S."/>
            <person name="Balachadran M.T."/>
            <person name="Sivarajan S.R."/>
            <person name="Poveda L."/>
            <person name="Shimizu-Inatsugi R."/>
            <person name="Schlapbach R."/>
            <person name="Sreeman S.M."/>
            <person name="Shimizu K.K."/>
        </authorList>
    </citation>
    <scope>NUCLEOTIDE SEQUENCE</scope>
</reference>
<organism evidence="3 4">
    <name type="scientific">Eleusine coracana subsp. coracana</name>
    <dbReference type="NCBI Taxonomy" id="191504"/>
    <lineage>
        <taxon>Eukaryota</taxon>
        <taxon>Viridiplantae</taxon>
        <taxon>Streptophyta</taxon>
        <taxon>Embryophyta</taxon>
        <taxon>Tracheophyta</taxon>
        <taxon>Spermatophyta</taxon>
        <taxon>Magnoliopsida</taxon>
        <taxon>Liliopsida</taxon>
        <taxon>Poales</taxon>
        <taxon>Poaceae</taxon>
        <taxon>PACMAD clade</taxon>
        <taxon>Chloridoideae</taxon>
        <taxon>Cynodonteae</taxon>
        <taxon>Eleusininae</taxon>
        <taxon>Eleusine</taxon>
    </lineage>
</organism>
<comment type="caution">
    <text evidence="3">The sequence shown here is derived from an EMBL/GenBank/DDBJ whole genome shotgun (WGS) entry which is preliminary data.</text>
</comment>
<evidence type="ECO:0000313" key="3">
    <source>
        <dbReference type="EMBL" id="GJN36483.1"/>
    </source>
</evidence>
<dbReference type="EMBL" id="BQKI01000089">
    <property type="protein sequence ID" value="GJN36440.1"/>
    <property type="molecule type" value="Genomic_DNA"/>
</dbReference>
<proteinExistence type="predicted"/>
<sequence>MEGNVSGMSQGPAAVTVRATDPAGAGASARTPTPPALSPLRARPPAGALASARTPSRRRSRLRAHARALRSSLPVPPPPSSSGRRRARRERRRHLPHPSERRCPLTQPSAAAPSRSQAPPPPLLRIRHPPPWRGSDPGRAGSWAAVVRPRGSGRTGGNQLGPRLHHPFFSLALDLTREATTRGGGDQRWRRSDPSSSRAHAPFLLLPRQQRASLGSLTSVTTASLLLLHPNSVPQVPLFRARNDRGGPTARGSASTLSR</sequence>
<feature type="compositionally biased region" description="Low complexity" evidence="1">
    <location>
        <begin position="107"/>
        <end position="117"/>
    </location>
</feature>